<sequence>MLVTILGCMIFFISVLQIRFPNLAGALKESEPVMWKTVGSPSGFSFSDLGNTLSLYSWVLSRKFLGSDSSRVLREGERAFIKARRIQYRLILGLAFSFVGLVMSLVQSFV</sequence>
<dbReference type="EMBL" id="CP118605">
    <property type="protein sequence ID" value="WGL17718.1"/>
    <property type="molecule type" value="Genomic_DNA"/>
</dbReference>
<reference evidence="2 3" key="1">
    <citation type="submission" date="2023-02" db="EMBL/GenBank/DDBJ databases">
        <title>Description and genomic characterization of Microbulbifer bruguierae sp. nov., isolated from the sediment of mangrove plant Bruguiera sexangula.</title>
        <authorList>
            <person name="Long M."/>
        </authorList>
    </citation>
    <scope>NUCLEOTIDE SEQUENCE [LARGE SCALE GENOMIC DNA]</scope>
    <source>
        <strain evidence="2 3">H12</strain>
    </source>
</reference>
<evidence type="ECO:0008006" key="4">
    <source>
        <dbReference type="Google" id="ProtNLM"/>
    </source>
</evidence>
<dbReference type="RefSeq" id="WP_280321619.1">
    <property type="nucleotide sequence ID" value="NZ_CP118605.1"/>
</dbReference>
<name>A0ABY8NJE5_9GAMM</name>
<evidence type="ECO:0000313" key="2">
    <source>
        <dbReference type="EMBL" id="WGL17718.1"/>
    </source>
</evidence>
<gene>
    <name evidence="2" type="ORF">PVT68_05335</name>
</gene>
<keyword evidence="3" id="KW-1185">Reference proteome</keyword>
<evidence type="ECO:0000313" key="3">
    <source>
        <dbReference type="Proteomes" id="UP001236500"/>
    </source>
</evidence>
<proteinExistence type="predicted"/>
<protein>
    <recommendedName>
        <fullName evidence="4">ABC transporter permease</fullName>
    </recommendedName>
</protein>
<feature type="transmembrane region" description="Helical" evidence="1">
    <location>
        <begin position="86"/>
        <end position="106"/>
    </location>
</feature>
<keyword evidence="1" id="KW-0812">Transmembrane</keyword>
<keyword evidence="1" id="KW-1133">Transmembrane helix</keyword>
<keyword evidence="1" id="KW-0472">Membrane</keyword>
<evidence type="ECO:0000256" key="1">
    <source>
        <dbReference type="SAM" id="Phobius"/>
    </source>
</evidence>
<organism evidence="2 3">
    <name type="scientific">Microbulbifer bruguierae</name>
    <dbReference type="NCBI Taxonomy" id="3029061"/>
    <lineage>
        <taxon>Bacteria</taxon>
        <taxon>Pseudomonadati</taxon>
        <taxon>Pseudomonadota</taxon>
        <taxon>Gammaproteobacteria</taxon>
        <taxon>Cellvibrionales</taxon>
        <taxon>Microbulbiferaceae</taxon>
        <taxon>Microbulbifer</taxon>
    </lineage>
</organism>
<dbReference type="Proteomes" id="UP001236500">
    <property type="component" value="Chromosome"/>
</dbReference>
<accession>A0ABY8NJE5</accession>